<dbReference type="AlphaFoldDB" id="A0AAU9JLG5"/>
<protein>
    <submittedName>
        <fullName evidence="2">Uncharacterized protein</fullName>
    </submittedName>
</protein>
<reference evidence="2" key="1">
    <citation type="submission" date="2021-09" db="EMBL/GenBank/DDBJ databases">
        <authorList>
            <consortium name="AG Swart"/>
            <person name="Singh M."/>
            <person name="Singh A."/>
            <person name="Seah K."/>
            <person name="Emmerich C."/>
        </authorList>
    </citation>
    <scope>NUCLEOTIDE SEQUENCE</scope>
    <source>
        <strain evidence="2">ATCC30299</strain>
    </source>
</reference>
<evidence type="ECO:0000313" key="3">
    <source>
        <dbReference type="Proteomes" id="UP001162131"/>
    </source>
</evidence>
<feature type="chain" id="PRO_5044020957" evidence="1">
    <location>
        <begin position="18"/>
        <end position="146"/>
    </location>
</feature>
<dbReference type="Proteomes" id="UP001162131">
    <property type="component" value="Unassembled WGS sequence"/>
</dbReference>
<dbReference type="EMBL" id="CAJZBQ010000032">
    <property type="protein sequence ID" value="CAG9322590.1"/>
    <property type="molecule type" value="Genomic_DNA"/>
</dbReference>
<comment type="caution">
    <text evidence="2">The sequence shown here is derived from an EMBL/GenBank/DDBJ whole genome shotgun (WGS) entry which is preliminary data.</text>
</comment>
<gene>
    <name evidence="2" type="ORF">BSTOLATCC_MIC31716</name>
</gene>
<keyword evidence="1" id="KW-0732">Signal</keyword>
<sequence>MLLQKTLFFALIILVITDFSLEELKENSCYSLTMWLQKQKFDELERAIAIKPNLDAVDLRNKLIERAYNHCIQWISDEEAIEISHTSLSKQARFGQLVPVLIEGLNSSKDIEIDFKYTKKRRELRYRVETGGPRKKFSRRGKIDDL</sequence>
<evidence type="ECO:0000313" key="2">
    <source>
        <dbReference type="EMBL" id="CAG9322590.1"/>
    </source>
</evidence>
<evidence type="ECO:0000256" key="1">
    <source>
        <dbReference type="SAM" id="SignalP"/>
    </source>
</evidence>
<proteinExistence type="predicted"/>
<accession>A0AAU9JLG5</accession>
<feature type="signal peptide" evidence="1">
    <location>
        <begin position="1"/>
        <end position="17"/>
    </location>
</feature>
<keyword evidence="3" id="KW-1185">Reference proteome</keyword>
<name>A0AAU9JLG5_9CILI</name>
<organism evidence="2 3">
    <name type="scientific">Blepharisma stoltei</name>
    <dbReference type="NCBI Taxonomy" id="1481888"/>
    <lineage>
        <taxon>Eukaryota</taxon>
        <taxon>Sar</taxon>
        <taxon>Alveolata</taxon>
        <taxon>Ciliophora</taxon>
        <taxon>Postciliodesmatophora</taxon>
        <taxon>Heterotrichea</taxon>
        <taxon>Heterotrichida</taxon>
        <taxon>Blepharismidae</taxon>
        <taxon>Blepharisma</taxon>
    </lineage>
</organism>